<dbReference type="Proteomes" id="UP000007519">
    <property type="component" value="Chromosome"/>
</dbReference>
<feature type="signal peptide" evidence="1">
    <location>
        <begin position="1"/>
        <end position="20"/>
    </location>
</feature>
<sequence>MKWISLFSLLLFLSACQPLSTEESSTKSPIWEEQTAAQQLLTPIKGEEKKSYLSVYPAVFSLHEGRQHQLTVTLSLRNRSPKDSLYISQLDYYNGEGELLRNYLEQPIFLRPLQTLSLVLNEKDKEGGTGASFIINWAQEAGPRPIFEAIMISTSGQQGLSFRTQAEQID</sequence>
<evidence type="ECO:0000313" key="3">
    <source>
        <dbReference type="Proteomes" id="UP000007519"/>
    </source>
</evidence>
<gene>
    <name evidence="2" type="ordered locus">SGRA_0205</name>
</gene>
<keyword evidence="3" id="KW-1185">Reference proteome</keyword>
<evidence type="ECO:0000313" key="2">
    <source>
        <dbReference type="EMBL" id="AFC22946.1"/>
    </source>
</evidence>
<dbReference type="STRING" id="984262.SGRA_0205"/>
<proteinExistence type="predicted"/>
<dbReference type="Pfam" id="PF11322">
    <property type="entry name" value="DUF3124"/>
    <property type="match status" value="1"/>
</dbReference>
<dbReference type="EMBL" id="CP002831">
    <property type="protein sequence ID" value="AFC22946.1"/>
    <property type="molecule type" value="Genomic_DNA"/>
</dbReference>
<dbReference type="InterPro" id="IPR021471">
    <property type="entry name" value="DUF3124"/>
</dbReference>
<name>H6L645_SAPGL</name>
<dbReference type="AlphaFoldDB" id="H6L645"/>
<protein>
    <recommendedName>
        <fullName evidence="4">DUF3124 domain-containing protein</fullName>
    </recommendedName>
</protein>
<dbReference type="RefSeq" id="WP_014373195.1">
    <property type="nucleotide sequence ID" value="NC_016940.1"/>
</dbReference>
<reference evidence="2 3" key="1">
    <citation type="journal article" date="2012" name="Stand. Genomic Sci.">
        <title>Complete genome sequencing and analysis of Saprospira grandis str. Lewin, a predatory marine bacterium.</title>
        <authorList>
            <person name="Saw J.H."/>
            <person name="Yuryev A."/>
            <person name="Kanbe M."/>
            <person name="Hou S."/>
            <person name="Young A.G."/>
            <person name="Aizawa S."/>
            <person name="Alam M."/>
        </authorList>
    </citation>
    <scope>NUCLEOTIDE SEQUENCE [LARGE SCALE GENOMIC DNA]</scope>
    <source>
        <strain evidence="2 3">Lewin</strain>
    </source>
</reference>
<organism evidence="2 3">
    <name type="scientific">Saprospira grandis (strain Lewin)</name>
    <dbReference type="NCBI Taxonomy" id="984262"/>
    <lineage>
        <taxon>Bacteria</taxon>
        <taxon>Pseudomonadati</taxon>
        <taxon>Bacteroidota</taxon>
        <taxon>Saprospiria</taxon>
        <taxon>Saprospirales</taxon>
        <taxon>Saprospiraceae</taxon>
        <taxon>Saprospira</taxon>
    </lineage>
</organism>
<dbReference type="eggNOG" id="ENOG5032TD0">
    <property type="taxonomic scope" value="Bacteria"/>
</dbReference>
<feature type="chain" id="PRO_5003604887" description="DUF3124 domain-containing protein" evidence="1">
    <location>
        <begin position="21"/>
        <end position="170"/>
    </location>
</feature>
<dbReference type="PROSITE" id="PS51257">
    <property type="entry name" value="PROKAR_LIPOPROTEIN"/>
    <property type="match status" value="1"/>
</dbReference>
<dbReference type="OrthoDB" id="283474at2"/>
<accession>H6L645</accession>
<keyword evidence="1" id="KW-0732">Signal</keyword>
<evidence type="ECO:0000256" key="1">
    <source>
        <dbReference type="SAM" id="SignalP"/>
    </source>
</evidence>
<evidence type="ECO:0008006" key="4">
    <source>
        <dbReference type="Google" id="ProtNLM"/>
    </source>
</evidence>
<dbReference type="HOGENOM" id="CLU_112039_2_0_10"/>
<dbReference type="KEGG" id="sgn:SGRA_0205"/>